<reference evidence="1 2" key="1">
    <citation type="submission" date="2016-04" db="EMBL/GenBank/DDBJ databases">
        <title>A degradative enzymes factory behind the ericoid mycorrhizal symbiosis.</title>
        <authorList>
            <consortium name="DOE Joint Genome Institute"/>
            <person name="Martino E."/>
            <person name="Morin E."/>
            <person name="Grelet G."/>
            <person name="Kuo A."/>
            <person name="Kohler A."/>
            <person name="Daghino S."/>
            <person name="Barry K."/>
            <person name="Choi C."/>
            <person name="Cichocki N."/>
            <person name="Clum A."/>
            <person name="Copeland A."/>
            <person name="Hainaut M."/>
            <person name="Haridas S."/>
            <person name="Labutti K."/>
            <person name="Lindquist E."/>
            <person name="Lipzen A."/>
            <person name="Khouja H.-R."/>
            <person name="Murat C."/>
            <person name="Ohm R."/>
            <person name="Olson A."/>
            <person name="Spatafora J."/>
            <person name="Veneault-Fourrey C."/>
            <person name="Henrissat B."/>
            <person name="Grigoriev I."/>
            <person name="Martin F."/>
            <person name="Perotto S."/>
        </authorList>
    </citation>
    <scope>NUCLEOTIDE SEQUENCE [LARGE SCALE GENOMIC DNA]</scope>
    <source>
        <strain evidence="1 2">E</strain>
    </source>
</reference>
<organism evidence="1 2">
    <name type="scientific">Hyaloscypha bicolor E</name>
    <dbReference type="NCBI Taxonomy" id="1095630"/>
    <lineage>
        <taxon>Eukaryota</taxon>
        <taxon>Fungi</taxon>
        <taxon>Dikarya</taxon>
        <taxon>Ascomycota</taxon>
        <taxon>Pezizomycotina</taxon>
        <taxon>Leotiomycetes</taxon>
        <taxon>Helotiales</taxon>
        <taxon>Hyaloscyphaceae</taxon>
        <taxon>Hyaloscypha</taxon>
        <taxon>Hyaloscypha bicolor</taxon>
    </lineage>
</organism>
<name>A0A2J6TX95_9HELO</name>
<gene>
    <name evidence="1" type="ORF">K444DRAFT_19333</name>
</gene>
<proteinExistence type="predicted"/>
<dbReference type="Proteomes" id="UP000235371">
    <property type="component" value="Unassembled WGS sequence"/>
</dbReference>
<dbReference type="STRING" id="1095630.A0A2J6TX95"/>
<evidence type="ECO:0000313" key="1">
    <source>
        <dbReference type="EMBL" id="PMD67656.1"/>
    </source>
</evidence>
<dbReference type="GeneID" id="36579021"/>
<dbReference type="AlphaFoldDB" id="A0A2J6TX95"/>
<dbReference type="RefSeq" id="XP_024744560.1">
    <property type="nucleotide sequence ID" value="XM_024870939.1"/>
</dbReference>
<protein>
    <submittedName>
        <fullName evidence="1">Uncharacterized protein</fullName>
    </submittedName>
</protein>
<dbReference type="OrthoDB" id="10254945at2759"/>
<dbReference type="InParanoid" id="A0A2J6TX95"/>
<evidence type="ECO:0000313" key="2">
    <source>
        <dbReference type="Proteomes" id="UP000235371"/>
    </source>
</evidence>
<dbReference type="EMBL" id="KZ613740">
    <property type="protein sequence ID" value="PMD67656.1"/>
    <property type="molecule type" value="Genomic_DNA"/>
</dbReference>
<keyword evidence="2" id="KW-1185">Reference proteome</keyword>
<accession>A0A2J6TX95</accession>
<sequence length="783" mass="88792">MAMVPGLKSWAVKYGALANGRFGSNKSGFTPIDYVFPTLGSTPDPNVMAIENFQRENLFAFTSRELGQLDCLPTRELMPGNLQNDIMPLLQLENWETAPAQPDFTRDHLYPLQNGKGMWSADNDEVWSVVEPIVKLASRMLMSVHVMPWFDALLNGERRPIPDHRLHPADKKEEDLQSFHVRGFVQAGLGQQRDYVFKILRTKFRLKYGFMIVSESPEGPEKDPEDALGITVTNADYMQHDPESKKSWRICVFINLFQLELLMRDDLNTAERMTIQWAVADTIVHETMHAVAAFLATENKLDFGEPYFEDDALAEVGFSFESIINSGIPQEFLYDSAAPNPPLGHFLRRYWPTYYDVFARDLDNPILTAPDPHTHNEYFPIPISFYGDIQQEGFWSVLVRQFGNNVFHYRALKEGSRVNYTVTHIAQGKYKISDPVRFTEGDPLKIVNGQFKYSVKGLRAAINLTPEERDALKFGQRLVTSSELQETFWTDAVEQQASIQNITHLTASASQAVSTPDHVRQVYLAIFNSTQQAITSHERMIAGIMSQEATNDAIFLDRRKSLLAWNKGTRSFIRQLIRADAQNSLSLGAEELRMEQCRMALWNPNDENTRSGNDWLEITILQNARQALRDNHLDQCKHLCTHLLGEDWRSVFAECAARTILFAVSKDVREGWADRFMDLQKITSILESLRAGAPAYWKNEVVAFAHRGSEVAYDARPCYSDAYFSRAGGDRKSESAGGYESGLADSISTNKSCRCGENGRIGVCQYSSLGVSRKRRFGLSEME</sequence>